<proteinExistence type="predicted"/>
<dbReference type="Pfam" id="PF01408">
    <property type="entry name" value="GFO_IDH_MocA"/>
    <property type="match status" value="1"/>
</dbReference>
<dbReference type="GO" id="GO:0000166">
    <property type="term" value="F:nucleotide binding"/>
    <property type="evidence" value="ECO:0007669"/>
    <property type="project" value="InterPro"/>
</dbReference>
<reference evidence="4" key="1">
    <citation type="submission" date="2016-11" db="EMBL/GenBank/DDBJ databases">
        <authorList>
            <person name="Varghese N."/>
            <person name="Submissions S."/>
        </authorList>
    </citation>
    <scope>NUCLEOTIDE SEQUENCE [LARGE SCALE GENOMIC DNA]</scope>
    <source>
        <strain evidence="4">DSM 22638</strain>
    </source>
</reference>
<dbReference type="STRING" id="570519.SAMN04488116_2348"/>
<accession>A0A1M5MAK2</accession>
<dbReference type="Gene3D" id="3.40.50.720">
    <property type="entry name" value="NAD(P)-binding Rossmann-like Domain"/>
    <property type="match status" value="1"/>
</dbReference>
<dbReference type="Pfam" id="PF22725">
    <property type="entry name" value="GFO_IDH_MocA_C3"/>
    <property type="match status" value="1"/>
</dbReference>
<evidence type="ECO:0000313" key="4">
    <source>
        <dbReference type="Proteomes" id="UP000184532"/>
    </source>
</evidence>
<dbReference type="InterPro" id="IPR036291">
    <property type="entry name" value="NAD(P)-bd_dom_sf"/>
</dbReference>
<feature type="domain" description="Gfo/Idh/MocA-like oxidoreductase N-terminal" evidence="1">
    <location>
        <begin position="36"/>
        <end position="156"/>
    </location>
</feature>
<sequence>MRRREFMAKTGMAAAAISTVGPLEVYARKEKVGGKLRIGVIGTGDRGGGLIPIIQDIEGLEVVACCDILPFRLESALTKTQGKSKGYSDYRRVLDNKEVDAILVATPFSEHAQIAWDALDAGKHVYCEKTLAKGYEPLKKLVQKEKETNTIVQTGHQYHSSRLYTHVAELIANGKIGKVIAFDCQWNRNGNWRRPVPDPKLERMINWRMYREYSGGLLAELCSHQLDFVNWVLKTTPKSVMGVGGIDYWKDGRETYDNIQLIYSYPDGVKATFTCLTGNAMGDYQIKVMGDKGTIILDYVKAWFYPEGTHEKEIGEVDGVSGATVNWVEGKGIPIHVEHLDPSKQALIDFRNSILKNEEPISNILTGANTAACVQMGLDAMYDNKIAVWDFEV</sequence>
<evidence type="ECO:0000313" key="3">
    <source>
        <dbReference type="EMBL" id="SHG74265.1"/>
    </source>
</evidence>
<dbReference type="RefSeq" id="WP_073179726.1">
    <property type="nucleotide sequence ID" value="NZ_FQWL01000003.1"/>
</dbReference>
<dbReference type="OrthoDB" id="9771072at2"/>
<evidence type="ECO:0000259" key="2">
    <source>
        <dbReference type="Pfam" id="PF22725"/>
    </source>
</evidence>
<protein>
    <submittedName>
        <fullName evidence="3">Predicted dehydrogenase</fullName>
    </submittedName>
</protein>
<name>A0A1M5MAK2_9FLAO</name>
<dbReference type="PANTHER" id="PTHR43818">
    <property type="entry name" value="BCDNA.GH03377"/>
    <property type="match status" value="1"/>
</dbReference>
<dbReference type="Gene3D" id="3.30.360.10">
    <property type="entry name" value="Dihydrodipicolinate Reductase, domain 2"/>
    <property type="match status" value="1"/>
</dbReference>
<feature type="domain" description="GFO/IDH/MocA-like oxidoreductase" evidence="2">
    <location>
        <begin position="165"/>
        <end position="295"/>
    </location>
</feature>
<keyword evidence="4" id="KW-1185">Reference proteome</keyword>
<gene>
    <name evidence="3" type="ORF">SAMN04488116_2348</name>
</gene>
<evidence type="ECO:0000259" key="1">
    <source>
        <dbReference type="Pfam" id="PF01408"/>
    </source>
</evidence>
<dbReference type="EMBL" id="FQWL01000003">
    <property type="protein sequence ID" value="SHG74265.1"/>
    <property type="molecule type" value="Genomic_DNA"/>
</dbReference>
<organism evidence="3 4">
    <name type="scientific">Flagellimonas flava</name>
    <dbReference type="NCBI Taxonomy" id="570519"/>
    <lineage>
        <taxon>Bacteria</taxon>
        <taxon>Pseudomonadati</taxon>
        <taxon>Bacteroidota</taxon>
        <taxon>Flavobacteriia</taxon>
        <taxon>Flavobacteriales</taxon>
        <taxon>Flavobacteriaceae</taxon>
        <taxon>Flagellimonas</taxon>
    </lineage>
</organism>
<dbReference type="Proteomes" id="UP000184532">
    <property type="component" value="Unassembled WGS sequence"/>
</dbReference>
<dbReference type="InterPro" id="IPR055170">
    <property type="entry name" value="GFO_IDH_MocA-like_dom"/>
</dbReference>
<dbReference type="SUPFAM" id="SSF55347">
    <property type="entry name" value="Glyceraldehyde-3-phosphate dehydrogenase-like, C-terminal domain"/>
    <property type="match status" value="1"/>
</dbReference>
<dbReference type="InterPro" id="IPR000683">
    <property type="entry name" value="Gfo/Idh/MocA-like_OxRdtase_N"/>
</dbReference>
<dbReference type="InterPro" id="IPR050463">
    <property type="entry name" value="Gfo/Idh/MocA_oxidrdct_glycsds"/>
</dbReference>
<dbReference type="PANTHER" id="PTHR43818:SF12">
    <property type="entry name" value="NADH-DEPENDENT DEHYDROGENASE-RELATED"/>
    <property type="match status" value="1"/>
</dbReference>
<dbReference type="SUPFAM" id="SSF51735">
    <property type="entry name" value="NAD(P)-binding Rossmann-fold domains"/>
    <property type="match status" value="1"/>
</dbReference>
<dbReference type="AlphaFoldDB" id="A0A1M5MAK2"/>